<reference evidence="7" key="1">
    <citation type="submission" date="2021-01" db="EMBL/GenBank/DDBJ databases">
        <authorList>
            <consortium name="Genoscope - CEA"/>
            <person name="William W."/>
        </authorList>
    </citation>
    <scope>NUCLEOTIDE SEQUENCE</scope>
</reference>
<evidence type="ECO:0000256" key="3">
    <source>
        <dbReference type="ARBA" id="ARBA00022741"/>
    </source>
</evidence>
<dbReference type="Proteomes" id="UP000692954">
    <property type="component" value="Unassembled WGS sequence"/>
</dbReference>
<accession>A0A8S1JWV1</accession>
<organism evidence="7 8">
    <name type="scientific">Paramecium sonneborni</name>
    <dbReference type="NCBI Taxonomy" id="65129"/>
    <lineage>
        <taxon>Eukaryota</taxon>
        <taxon>Sar</taxon>
        <taxon>Alveolata</taxon>
        <taxon>Ciliophora</taxon>
        <taxon>Intramacronucleata</taxon>
        <taxon>Oligohymenophorea</taxon>
        <taxon>Peniculida</taxon>
        <taxon>Parameciidae</taxon>
        <taxon>Paramecium</taxon>
    </lineage>
</organism>
<evidence type="ECO:0000313" key="7">
    <source>
        <dbReference type="EMBL" id="CAD8045909.1"/>
    </source>
</evidence>
<evidence type="ECO:0000256" key="4">
    <source>
        <dbReference type="ARBA" id="ARBA00022777"/>
    </source>
</evidence>
<dbReference type="InterPro" id="IPR000719">
    <property type="entry name" value="Prot_kinase_dom"/>
</dbReference>
<dbReference type="PROSITE" id="PS50011">
    <property type="entry name" value="PROTEIN_KINASE_DOM"/>
    <property type="match status" value="1"/>
</dbReference>
<comment type="caution">
    <text evidence="7">The sequence shown here is derived from an EMBL/GenBank/DDBJ whole genome shotgun (WGS) entry which is preliminary data.</text>
</comment>
<dbReference type="Pfam" id="PF12796">
    <property type="entry name" value="Ank_2"/>
    <property type="match status" value="1"/>
</dbReference>
<evidence type="ECO:0000259" key="6">
    <source>
        <dbReference type="PROSITE" id="PS50011"/>
    </source>
</evidence>
<dbReference type="PANTHER" id="PTHR24351">
    <property type="entry name" value="RIBOSOMAL PROTEIN S6 KINASE"/>
    <property type="match status" value="1"/>
</dbReference>
<protein>
    <recommendedName>
        <fullName evidence="6">Protein kinase domain-containing protein</fullName>
    </recommendedName>
</protein>
<feature type="domain" description="Protein kinase" evidence="6">
    <location>
        <begin position="447"/>
        <end position="687"/>
    </location>
</feature>
<dbReference type="OrthoDB" id="289272at2759"/>
<dbReference type="GO" id="GO:0005524">
    <property type="term" value="F:ATP binding"/>
    <property type="evidence" value="ECO:0007669"/>
    <property type="project" value="UniProtKB-KW"/>
</dbReference>
<keyword evidence="8" id="KW-1185">Reference proteome</keyword>
<evidence type="ECO:0000313" key="8">
    <source>
        <dbReference type="Proteomes" id="UP000692954"/>
    </source>
</evidence>
<dbReference type="InterPro" id="IPR002110">
    <property type="entry name" value="Ankyrin_rpt"/>
</dbReference>
<evidence type="ECO:0000256" key="5">
    <source>
        <dbReference type="ARBA" id="ARBA00022840"/>
    </source>
</evidence>
<evidence type="ECO:0000256" key="2">
    <source>
        <dbReference type="ARBA" id="ARBA00022679"/>
    </source>
</evidence>
<dbReference type="Pfam" id="PF00069">
    <property type="entry name" value="Pkinase"/>
    <property type="match status" value="1"/>
</dbReference>
<keyword evidence="2" id="KW-0808">Transferase</keyword>
<dbReference type="SMART" id="SM00248">
    <property type="entry name" value="ANK"/>
    <property type="match status" value="3"/>
</dbReference>
<dbReference type="GO" id="GO:0004674">
    <property type="term" value="F:protein serine/threonine kinase activity"/>
    <property type="evidence" value="ECO:0007669"/>
    <property type="project" value="UniProtKB-KW"/>
</dbReference>
<evidence type="ECO:0000256" key="1">
    <source>
        <dbReference type="ARBA" id="ARBA00022527"/>
    </source>
</evidence>
<keyword evidence="3" id="KW-0547">Nucleotide-binding</keyword>
<gene>
    <name evidence="7" type="ORF">PSON_ATCC_30995.1.T0010346</name>
</gene>
<proteinExistence type="predicted"/>
<dbReference type="AlphaFoldDB" id="A0A8S1JWV1"/>
<sequence>MDVELTLQYLPSQMHIEQISIFVTLSTTDNLIQSVSKAIQLKSEQFTLFLFKYGFQIRIVHGWNCDYIEPLDILTIKVLDPSLSFSLLKEKKHSEVDFSPYFYEESHNDKQINLYDTMVDKIKANKIDYIEKHLNKEIANQTNKEGWTMLHWICYFGKIDIIKIIVPLCVDINQETLDGWTSLMISIRQQHISITRYLLNQQSINVNLVTQQTSALHLACRMENTIVLQMLQEKDADFLILDRYNNNVFNIASLKMQLFLLGLVNKMPLVTEIQLFSQINPFIAKGTYFSPGSSPWTIKQRYLVINPMGDHLIRYKDKCQTEIRESIKLSQISQINPNYSSFKLKKGFFYIQLQGENHNDLIIGLSTLDHLSRWSALIKKGITYTKNVASGLQLNNIFIKLEEIDLDSPPTSIPPKRDSQTPIRRKISDLSSLMPKLTHQIPKFKDFVLKSLLMNDQISCVFKAYCELDGSTYALKCLNKQQLIQNGLLGEAIHEVRTLISVDNPYIIQLQYAFQTPNYLYLAFEHCNGGSLYSILNALERITDSQAKYYLSQILIALEFLHSQNIIYNNLCLQNVLLTSKGSIKLIGLQNYGFQSIYYKTPEYLDEGKIGKYTDYYQFGILAFELLSGCHPFQGNTKNQIILGILTCQINYPQYINKEAINLINKLTNKNYQKRINFEQIRQHPFFSDTNWEQYCFQKLKNPIRLNQLRNYLKLEKITFQDEDYELHDQSNFKKVIQYDYIKFT</sequence>
<dbReference type="EMBL" id="CAJJDN010000001">
    <property type="protein sequence ID" value="CAD8045909.1"/>
    <property type="molecule type" value="Genomic_DNA"/>
</dbReference>
<keyword evidence="4" id="KW-0418">Kinase</keyword>
<keyword evidence="5" id="KW-0067">ATP-binding</keyword>
<keyword evidence="1" id="KW-0723">Serine/threonine-protein kinase</keyword>
<name>A0A8S1JWV1_9CILI</name>